<organism evidence="4 5">
    <name type="scientific">Schizophyllum amplum</name>
    <dbReference type="NCBI Taxonomy" id="97359"/>
    <lineage>
        <taxon>Eukaryota</taxon>
        <taxon>Fungi</taxon>
        <taxon>Dikarya</taxon>
        <taxon>Basidiomycota</taxon>
        <taxon>Agaricomycotina</taxon>
        <taxon>Agaricomycetes</taxon>
        <taxon>Agaricomycetidae</taxon>
        <taxon>Agaricales</taxon>
        <taxon>Schizophyllaceae</taxon>
        <taxon>Schizophyllum</taxon>
    </lineage>
</organism>
<sequence>MLAHTSAKKTEARAAELEAEVASLQAQLGANIDADKIVKKHIKLLHRYNEAKDATQVRSSSCCLLGLANLKDLTIKQIHEDYDLTDAD</sequence>
<dbReference type="STRING" id="97359.A0A550CQE5"/>
<dbReference type="Gene3D" id="1.20.5.170">
    <property type="match status" value="1"/>
</dbReference>
<dbReference type="PANTHER" id="PTHR28529:SF2">
    <property type="entry name" value="DNA REPAIR PROTEIN SWI5 HOMOLOG"/>
    <property type="match status" value="1"/>
</dbReference>
<dbReference type="GO" id="GO:0032798">
    <property type="term" value="C:Swi5-Sfr1 complex"/>
    <property type="evidence" value="ECO:0007669"/>
    <property type="project" value="TreeGrafter"/>
</dbReference>
<dbReference type="Proteomes" id="UP000320762">
    <property type="component" value="Unassembled WGS sequence"/>
</dbReference>
<dbReference type="EMBL" id="VDMD01000003">
    <property type="protein sequence ID" value="TRM67022.1"/>
    <property type="molecule type" value="Genomic_DNA"/>
</dbReference>
<evidence type="ECO:0000256" key="1">
    <source>
        <dbReference type="ARBA" id="ARBA00008060"/>
    </source>
</evidence>
<dbReference type="PANTHER" id="PTHR28529">
    <property type="entry name" value="DNA REPAIR PROTEIN SWI5 HOMOLOG"/>
    <property type="match status" value="1"/>
</dbReference>
<dbReference type="GO" id="GO:0000709">
    <property type="term" value="P:meiotic joint molecule formation"/>
    <property type="evidence" value="ECO:0007669"/>
    <property type="project" value="TreeGrafter"/>
</dbReference>
<dbReference type="Pfam" id="PF07061">
    <property type="entry name" value="Swi5"/>
    <property type="match status" value="1"/>
</dbReference>
<accession>A0A550CQE5</accession>
<evidence type="ECO:0000313" key="4">
    <source>
        <dbReference type="EMBL" id="TRM67022.1"/>
    </source>
</evidence>
<comment type="caution">
    <text evidence="4">The sequence shown here is derived from an EMBL/GenBank/DDBJ whole genome shotgun (WGS) entry which is preliminary data.</text>
</comment>
<gene>
    <name evidence="4" type="ORF">BD626DRAFT_546047</name>
</gene>
<keyword evidence="5" id="KW-1185">Reference proteome</keyword>
<keyword evidence="3" id="KW-0234">DNA repair</keyword>
<dbReference type="AlphaFoldDB" id="A0A550CQE5"/>
<evidence type="ECO:0008006" key="6">
    <source>
        <dbReference type="Google" id="ProtNLM"/>
    </source>
</evidence>
<dbReference type="GO" id="GO:0010772">
    <property type="term" value="P:meiotic DNA recombinase assembly involved in reciprocal meiotic recombination"/>
    <property type="evidence" value="ECO:0007669"/>
    <property type="project" value="TreeGrafter"/>
</dbReference>
<protein>
    <recommendedName>
        <fullName evidence="6">Swi5-domain-containing protein</fullName>
    </recommendedName>
</protein>
<evidence type="ECO:0000313" key="5">
    <source>
        <dbReference type="Proteomes" id="UP000320762"/>
    </source>
</evidence>
<name>A0A550CQE5_9AGAR</name>
<comment type="similarity">
    <text evidence="1">Belongs to the SWI5/SAE3 family.</text>
</comment>
<dbReference type="OrthoDB" id="255837at2759"/>
<keyword evidence="2" id="KW-0227">DNA damage</keyword>
<dbReference type="InterPro" id="IPR010760">
    <property type="entry name" value="DNA-repair_Swi5"/>
</dbReference>
<proteinExistence type="inferred from homology"/>
<dbReference type="GO" id="GO:0034974">
    <property type="term" value="C:Swi5-Swi2 complex"/>
    <property type="evidence" value="ECO:0007669"/>
    <property type="project" value="TreeGrafter"/>
</dbReference>
<evidence type="ECO:0000256" key="2">
    <source>
        <dbReference type="ARBA" id="ARBA00022763"/>
    </source>
</evidence>
<reference evidence="4 5" key="1">
    <citation type="journal article" date="2019" name="New Phytol.">
        <title>Comparative genomics reveals unique wood-decay strategies and fruiting body development in the Schizophyllaceae.</title>
        <authorList>
            <person name="Almasi E."/>
            <person name="Sahu N."/>
            <person name="Krizsan K."/>
            <person name="Balint B."/>
            <person name="Kovacs G.M."/>
            <person name="Kiss B."/>
            <person name="Cseklye J."/>
            <person name="Drula E."/>
            <person name="Henrissat B."/>
            <person name="Nagy I."/>
            <person name="Chovatia M."/>
            <person name="Adam C."/>
            <person name="LaButti K."/>
            <person name="Lipzen A."/>
            <person name="Riley R."/>
            <person name="Grigoriev I.V."/>
            <person name="Nagy L.G."/>
        </authorList>
    </citation>
    <scope>NUCLEOTIDE SEQUENCE [LARGE SCALE GENOMIC DNA]</scope>
    <source>
        <strain evidence="4 5">NL-1724</strain>
    </source>
</reference>
<evidence type="ECO:0000256" key="3">
    <source>
        <dbReference type="ARBA" id="ARBA00023204"/>
    </source>
</evidence>